<comment type="caution">
    <text evidence="7">The sequence shown here is derived from an EMBL/GenBank/DDBJ whole genome shotgun (WGS) entry which is preliminary data.</text>
</comment>
<dbReference type="AlphaFoldDB" id="A0A656QSR4"/>
<keyword evidence="4" id="KW-0949">S-adenosyl-L-methionine</keyword>
<dbReference type="Pfam" id="PF06634">
    <property type="entry name" value="DUF1156"/>
    <property type="match status" value="1"/>
</dbReference>
<dbReference type="EMBL" id="JFHD01000002">
    <property type="protein sequence ID" value="KDR32799.1"/>
    <property type="molecule type" value="Genomic_DNA"/>
</dbReference>
<dbReference type="Proteomes" id="UP000027451">
    <property type="component" value="Unassembled WGS sequence"/>
</dbReference>
<dbReference type="SUPFAM" id="SSF53335">
    <property type="entry name" value="S-adenosyl-L-methionine-dependent methyltransferases"/>
    <property type="match status" value="2"/>
</dbReference>
<protein>
    <recommendedName>
        <fullName evidence="1">site-specific DNA-methyltransferase (adenine-specific)</fullName>
        <ecNumber evidence="1">2.1.1.72</ecNumber>
    </recommendedName>
</protein>
<evidence type="ECO:0000313" key="8">
    <source>
        <dbReference type="Proteomes" id="UP000027451"/>
    </source>
</evidence>
<dbReference type="InterPro" id="IPR002052">
    <property type="entry name" value="DNA_methylase_N6_adenine_CS"/>
</dbReference>
<dbReference type="GO" id="GO:0032259">
    <property type="term" value="P:methylation"/>
    <property type="evidence" value="ECO:0007669"/>
    <property type="project" value="UniProtKB-KW"/>
</dbReference>
<dbReference type="PROSITE" id="PS00092">
    <property type="entry name" value="N6_MTASE"/>
    <property type="match status" value="1"/>
</dbReference>
<keyword evidence="3" id="KW-0808">Transferase</keyword>
<evidence type="ECO:0000313" key="7">
    <source>
        <dbReference type="EMBL" id="KDR32799.1"/>
    </source>
</evidence>
<dbReference type="OrthoDB" id="3197274at2"/>
<proteinExistence type="predicted"/>
<dbReference type="InterPro" id="IPR009537">
    <property type="entry name" value="DUF1156"/>
</dbReference>
<evidence type="ECO:0000256" key="1">
    <source>
        <dbReference type="ARBA" id="ARBA00011900"/>
    </source>
</evidence>
<dbReference type="GO" id="GO:0009007">
    <property type="term" value="F:site-specific DNA-methyltransferase (adenine-specific) activity"/>
    <property type="evidence" value="ECO:0007669"/>
    <property type="project" value="UniProtKB-EC"/>
</dbReference>
<keyword evidence="2" id="KW-0489">Methyltransferase</keyword>
<dbReference type="EC" id="2.1.1.72" evidence="1"/>
<reference evidence="7 8" key="1">
    <citation type="submission" date="2014-03" db="EMBL/GenBank/DDBJ databases">
        <title>Draft Genome Sequences of Four Burkholderia Strains.</title>
        <authorList>
            <person name="Liu X.Y."/>
            <person name="Li C.X."/>
            <person name="Xu J.H."/>
        </authorList>
    </citation>
    <scope>NUCLEOTIDE SEQUENCE [LARGE SCALE GENOMIC DNA]</scope>
    <source>
        <strain evidence="7 8">OP-1</strain>
    </source>
</reference>
<dbReference type="Pfam" id="PF02086">
    <property type="entry name" value="MethyltransfD12"/>
    <property type="match status" value="1"/>
</dbReference>
<dbReference type="GO" id="GO:0009307">
    <property type="term" value="P:DNA restriction-modification system"/>
    <property type="evidence" value="ECO:0007669"/>
    <property type="project" value="InterPro"/>
</dbReference>
<gene>
    <name evidence="7" type="ORF">BG60_11975</name>
</gene>
<evidence type="ECO:0000256" key="2">
    <source>
        <dbReference type="ARBA" id="ARBA00022603"/>
    </source>
</evidence>
<comment type="catalytic activity">
    <reaction evidence="5">
        <text>a 2'-deoxyadenosine in DNA + S-adenosyl-L-methionine = an N(6)-methyl-2'-deoxyadenosine in DNA + S-adenosyl-L-homocysteine + H(+)</text>
        <dbReference type="Rhea" id="RHEA:15197"/>
        <dbReference type="Rhea" id="RHEA-COMP:12418"/>
        <dbReference type="Rhea" id="RHEA-COMP:12419"/>
        <dbReference type="ChEBI" id="CHEBI:15378"/>
        <dbReference type="ChEBI" id="CHEBI:57856"/>
        <dbReference type="ChEBI" id="CHEBI:59789"/>
        <dbReference type="ChEBI" id="CHEBI:90615"/>
        <dbReference type="ChEBI" id="CHEBI:90616"/>
        <dbReference type="EC" id="2.1.1.72"/>
    </reaction>
</comment>
<evidence type="ECO:0000256" key="5">
    <source>
        <dbReference type="ARBA" id="ARBA00047942"/>
    </source>
</evidence>
<dbReference type="RefSeq" id="WP_008352255.1">
    <property type="nucleotide sequence ID" value="NZ_CP084283.1"/>
</dbReference>
<accession>A0A656QSR4</accession>
<sequence>MQNQLKRLIEVDLPIRRISSHARSDKGRKDGHISSLHMWWARRPLAACRAVLCAALVPDPADEDCPEWFVEYCAKSIAPWIEQNLNLLSRETLELTRGVQPSKYLDDRILLRDALLSLIVDFCDFDAGRDPRILSFIREIVSEAHVALGNERGSTPVVVDPFAGGGAIPLEAARLGASSIASDLNPLPVLLNQSTLHDIPQYGDRLAQEFKKASESLLREAKRSLREFYPASDSTREVVAYLWARTLTCAGPGCGAVIPLLTDLAIAKRKGVYVSLDVSGATIRTYVRQGKPGSGGKGTVRTGSITCPRCTFTMKPETYRSRARNGELGAQLYAVVERSSDAKFYRDPTEEDQRAFEHAAMLLTKRIDQYGEATLVPTEYLSEAEPRRLNVLQYGFRQWKDLFNARQLLALSTLNGLVKDYSASENLSDELDLKRAVTTLLALAVSNLAQYNSSVSTYLSDGLISVFIQSSSIPMRANYAEASPIMSKLVGGLEYQFARMQAVVDNLAISNIPSGNVYQRSADSQILPNNSVNVLACDPPYYFAIPYAELSDFYYVWLKRSLFDLYPALLTESATPKKDEAIQNLPHSGAKAIQKTREHFQEKITASLKVARQELVENGIGIVVFAHASTDGWEALLRSLLDADWVITASWPIDTEKAGRMLANRQRALSSSIHLVCRPRQHTPEYVVGEWREITGALPKRIHAWMPRLAKEGIVGADAIFACLGPALELFSRYERVEKANGDVVALSEFLELIWSTVSREALELIFKGADSGALEPDARLTAVWLWTVAAGATTSGASSDVAESGEQGDEDYDELDSVDGDAVSIKVSSKGFGLPFDAARKLAQGLGVDLDGMTDLVEVKGDKARLLSVSERAVGLFGKSSLEQRPKAKSKQLGLFGIEEVMGDVDLPDGLGEPGSTALNKLHQAMILFGSGRSDALRRFIVEMRVGHSPEFWALGQAMSALYPDGTEEKRWVDGVLARKKGLGF</sequence>
<dbReference type="InterPro" id="IPR029063">
    <property type="entry name" value="SAM-dependent_MTases_sf"/>
</dbReference>
<dbReference type="InterPro" id="IPR012327">
    <property type="entry name" value="MeTrfase_D12"/>
</dbReference>
<keyword evidence="8" id="KW-1185">Reference proteome</keyword>
<dbReference type="GO" id="GO:0003676">
    <property type="term" value="F:nucleic acid binding"/>
    <property type="evidence" value="ECO:0007669"/>
    <property type="project" value="InterPro"/>
</dbReference>
<feature type="domain" description="DUF1156" evidence="6">
    <location>
        <begin position="13"/>
        <end position="63"/>
    </location>
</feature>
<evidence type="ECO:0000259" key="6">
    <source>
        <dbReference type="Pfam" id="PF06634"/>
    </source>
</evidence>
<evidence type="ECO:0000256" key="3">
    <source>
        <dbReference type="ARBA" id="ARBA00022679"/>
    </source>
</evidence>
<evidence type="ECO:0000256" key="4">
    <source>
        <dbReference type="ARBA" id="ARBA00022691"/>
    </source>
</evidence>
<name>A0A656QSR4_9BURK</name>
<organism evidence="7 8">
    <name type="scientific">Caballeronia zhejiangensis</name>
    <dbReference type="NCBI Taxonomy" id="871203"/>
    <lineage>
        <taxon>Bacteria</taxon>
        <taxon>Pseudomonadati</taxon>
        <taxon>Pseudomonadota</taxon>
        <taxon>Betaproteobacteria</taxon>
        <taxon>Burkholderiales</taxon>
        <taxon>Burkholderiaceae</taxon>
        <taxon>Caballeronia</taxon>
    </lineage>
</organism>